<protein>
    <submittedName>
        <fullName evidence="1">Uncharacterized protein</fullName>
    </submittedName>
</protein>
<name>A0AA37TNM1_9GAMM</name>
<gene>
    <name evidence="1" type="ORF">GCM10007894_07620</name>
</gene>
<sequence>MLSGCSAVSEHNNCGIIAAYQTPEMSNNHYRVLVTAINGKPVMSRPMYQLPPGKVSLQLVELIDSDALTLQAKDRQFINFELDIQANIRYHLVAQFPPTEAAQSYWEPVVVEREVFHCSQEQPFVRQQPTP</sequence>
<keyword evidence="2" id="KW-1185">Reference proteome</keyword>
<reference evidence="1 2" key="1">
    <citation type="journal article" date="2014" name="Int. J. Syst. Evol. Microbiol.">
        <title>Complete genome sequence of Corynebacterium casei LMG S-19264T (=DSM 44701T), isolated from a smear-ripened cheese.</title>
        <authorList>
            <consortium name="US DOE Joint Genome Institute (JGI-PGF)"/>
            <person name="Walter F."/>
            <person name="Albersmeier A."/>
            <person name="Kalinowski J."/>
            <person name="Ruckert C."/>
        </authorList>
    </citation>
    <scope>NUCLEOTIDE SEQUENCE [LARGE SCALE GENOMIC DNA]</scope>
    <source>
        <strain evidence="1 2">NBRC 112785</strain>
    </source>
</reference>
<accession>A0AA37TNM1</accession>
<organism evidence="1 2">
    <name type="scientific">Paraferrimonas haliotis</name>
    <dbReference type="NCBI Taxonomy" id="2013866"/>
    <lineage>
        <taxon>Bacteria</taxon>
        <taxon>Pseudomonadati</taxon>
        <taxon>Pseudomonadota</taxon>
        <taxon>Gammaproteobacteria</taxon>
        <taxon>Alteromonadales</taxon>
        <taxon>Ferrimonadaceae</taxon>
        <taxon>Paraferrimonas</taxon>
    </lineage>
</organism>
<evidence type="ECO:0000313" key="2">
    <source>
        <dbReference type="Proteomes" id="UP001157439"/>
    </source>
</evidence>
<dbReference type="RefSeq" id="WP_125828489.1">
    <property type="nucleotide sequence ID" value="NZ_BSPO01000002.1"/>
</dbReference>
<comment type="caution">
    <text evidence="1">The sequence shown here is derived from an EMBL/GenBank/DDBJ whole genome shotgun (WGS) entry which is preliminary data.</text>
</comment>
<dbReference type="Proteomes" id="UP001157439">
    <property type="component" value="Unassembled WGS sequence"/>
</dbReference>
<evidence type="ECO:0000313" key="1">
    <source>
        <dbReference type="EMBL" id="GLS82785.1"/>
    </source>
</evidence>
<dbReference type="EMBL" id="BSPO01000002">
    <property type="protein sequence ID" value="GLS82785.1"/>
    <property type="molecule type" value="Genomic_DNA"/>
</dbReference>
<proteinExistence type="predicted"/>
<dbReference type="AlphaFoldDB" id="A0AA37TNM1"/>